<proteinExistence type="predicted"/>
<dbReference type="KEGG" id="hix:NTHI723_00147"/>
<dbReference type="Proteomes" id="UP000837924">
    <property type="component" value="Chromosome"/>
</dbReference>
<sequence length="111" mass="12550">MQTIYVKDFSQYPGPRYIKDGKASGEEFRDSILIPAIKRDPDIILNLDDTEGYGSSFLEETFGGAIRKGISPEVVLNLVKNLISNDDHDIIDEIKSYVEKEIEILSLKDNK</sequence>
<dbReference type="KEGG" id="hiw:NTHI477_00229"/>
<name>A0A2S9S8M6_HAEIF</name>
<evidence type="ECO:0000313" key="6">
    <source>
        <dbReference type="Proteomes" id="UP000837924"/>
    </source>
</evidence>
<dbReference type="GeneID" id="93220442"/>
<evidence type="ECO:0000313" key="2">
    <source>
        <dbReference type="EMBL" id="CAH0449516.1"/>
    </source>
</evidence>
<organism evidence="3">
    <name type="scientific">Haemophilus influenzae</name>
    <dbReference type="NCBI Taxonomy" id="727"/>
    <lineage>
        <taxon>Bacteria</taxon>
        <taxon>Pseudomonadati</taxon>
        <taxon>Pseudomonadota</taxon>
        <taxon>Gammaproteobacteria</taxon>
        <taxon>Pasteurellales</taxon>
        <taxon>Pasteurellaceae</taxon>
        <taxon>Haemophilus</taxon>
    </lineage>
</organism>
<dbReference type="RefSeq" id="WP_005666912.1">
    <property type="nucleotide sequence ID" value="NZ_AP018764.1"/>
</dbReference>
<reference evidence="2" key="4">
    <citation type="submission" date="2024-01" db="EMBL/GenBank/DDBJ databases">
        <authorList>
            <person name="Riesbeck K."/>
        </authorList>
    </citation>
    <scope>NUCLEOTIDE SEQUENCE</scope>
    <source>
        <strain evidence="2">KR271</strain>
    </source>
</reference>
<dbReference type="AlphaFoldDB" id="A0A2S9S8M6"/>
<evidence type="ECO:0000313" key="4">
    <source>
        <dbReference type="EMBL" id="SPX40888.1"/>
    </source>
</evidence>
<evidence type="ECO:0000259" key="1">
    <source>
        <dbReference type="Pfam" id="PF14213"/>
    </source>
</evidence>
<accession>A0A2S9S8M6</accession>
<dbReference type="EMBL" id="UASK01000003">
    <property type="protein sequence ID" value="SPX40888.1"/>
    <property type="molecule type" value="Genomic_DNA"/>
</dbReference>
<evidence type="ECO:0000313" key="3">
    <source>
        <dbReference type="EMBL" id="RFN62307.1"/>
    </source>
</evidence>
<dbReference type="Proteomes" id="UP000249936">
    <property type="component" value="Unassembled WGS sequence"/>
</dbReference>
<dbReference type="Pfam" id="PF14213">
    <property type="entry name" value="DUF4325"/>
    <property type="match status" value="1"/>
</dbReference>
<dbReference type="InterPro" id="IPR025474">
    <property type="entry name" value="DUF4325"/>
</dbReference>
<evidence type="ECO:0000313" key="5">
    <source>
        <dbReference type="Proteomes" id="UP000249936"/>
    </source>
</evidence>
<dbReference type="KEGG" id="hih:NF38_06960"/>
<reference evidence="3" key="2">
    <citation type="submission" date="2018-08" db="EMBL/GenBank/DDBJ databases">
        <title>Antagonistic pleiotropy in the bifunctional surface protein FadL/P1 during adaptation of Haemophilus influenzae to chronic lung infection associated with COPD.</title>
        <authorList>
            <person name="Moleres J."/>
            <person name="Ehrlich R."/>
        </authorList>
    </citation>
    <scope>NUCLEOTIDE SEQUENCE [LARGE SCALE GENOMIC DNA]</scope>
    <source>
        <strain evidence="3">P668-6062</strain>
    </source>
</reference>
<reference evidence="4 5" key="1">
    <citation type="submission" date="2018-06" db="EMBL/GenBank/DDBJ databases">
        <authorList>
            <consortium name="Pathogen Informatics"/>
            <person name="Doyle S."/>
        </authorList>
    </citation>
    <scope>NUCLEOTIDE SEQUENCE [LARGE SCALE GENOMIC DNA]</scope>
    <source>
        <strain evidence="4 5">NCTC11872</strain>
    </source>
</reference>
<dbReference type="OMA" id="MEYMEDE"/>
<feature type="domain" description="DUF4325" evidence="1">
    <location>
        <begin position="24"/>
        <end position="71"/>
    </location>
</feature>
<gene>
    <name evidence="3" type="ORF">CH627_09955</name>
    <name evidence="2" type="ORF">KRLU271_LOCUS1272</name>
    <name evidence="4" type="ORF">NCTC11872_00465</name>
</gene>
<dbReference type="EMBL" id="QVJI01000028">
    <property type="protein sequence ID" value="RFN62307.1"/>
    <property type="molecule type" value="Genomic_DNA"/>
</dbReference>
<reference evidence="6" key="3">
    <citation type="submission" date="2021-11" db="EMBL/GenBank/DDBJ databases">
        <authorList>
            <person name="Riesbeck K."/>
        </authorList>
    </citation>
    <scope>NUCLEOTIDE SEQUENCE [LARGE SCALE GENOMIC DNA]</scope>
</reference>
<dbReference type="EMBL" id="OV040584">
    <property type="protein sequence ID" value="CAH0449516.1"/>
    <property type="molecule type" value="Genomic_DNA"/>
</dbReference>
<protein>
    <submittedName>
        <fullName evidence="3">DUF4325 domain-containing protein</fullName>
    </submittedName>
    <submittedName>
        <fullName evidence="2">STAS-like domain-containing protein</fullName>
    </submittedName>
</protein>